<reference evidence="2 3" key="1">
    <citation type="submission" date="2020-09" db="EMBL/GenBank/DDBJ databases">
        <title>De no assembly of potato wild relative species, Solanum commersonii.</title>
        <authorList>
            <person name="Cho K."/>
        </authorList>
    </citation>
    <scope>NUCLEOTIDE SEQUENCE [LARGE SCALE GENOMIC DNA]</scope>
    <source>
        <strain evidence="2">LZ3.2</strain>
        <tissue evidence="2">Leaf</tissue>
    </source>
</reference>
<evidence type="ECO:0000313" key="3">
    <source>
        <dbReference type="Proteomes" id="UP000824120"/>
    </source>
</evidence>
<dbReference type="Proteomes" id="UP000824120">
    <property type="component" value="Chromosome 5"/>
</dbReference>
<gene>
    <name evidence="2" type="ORF">H5410_026719</name>
</gene>
<name>A0A9J5YWX8_SOLCO</name>
<dbReference type="AlphaFoldDB" id="A0A9J5YWX8"/>
<keyword evidence="3" id="KW-1185">Reference proteome</keyword>
<proteinExistence type="predicted"/>
<evidence type="ECO:0000313" key="2">
    <source>
        <dbReference type="EMBL" id="KAG5605227.1"/>
    </source>
</evidence>
<organism evidence="2 3">
    <name type="scientific">Solanum commersonii</name>
    <name type="common">Commerson's wild potato</name>
    <name type="synonym">Commerson's nightshade</name>
    <dbReference type="NCBI Taxonomy" id="4109"/>
    <lineage>
        <taxon>Eukaryota</taxon>
        <taxon>Viridiplantae</taxon>
        <taxon>Streptophyta</taxon>
        <taxon>Embryophyta</taxon>
        <taxon>Tracheophyta</taxon>
        <taxon>Spermatophyta</taxon>
        <taxon>Magnoliopsida</taxon>
        <taxon>eudicotyledons</taxon>
        <taxon>Gunneridae</taxon>
        <taxon>Pentapetalae</taxon>
        <taxon>asterids</taxon>
        <taxon>lamiids</taxon>
        <taxon>Solanales</taxon>
        <taxon>Solanaceae</taxon>
        <taxon>Solanoideae</taxon>
        <taxon>Solaneae</taxon>
        <taxon>Solanum</taxon>
    </lineage>
</organism>
<evidence type="ECO:0000256" key="1">
    <source>
        <dbReference type="SAM" id="MobiDB-lite"/>
    </source>
</evidence>
<accession>A0A9J5YWX8</accession>
<protein>
    <submittedName>
        <fullName evidence="2">Uncharacterized protein</fullName>
    </submittedName>
</protein>
<sequence length="87" mass="9722">MNQEAQVWLKIVMNCLILGLHFTEYPLNEHAKAMLGLVPEFLEPVWEDVSTDVDKRRTMSDSESDSGKEEGEPLAIEGTAVNDGTDE</sequence>
<feature type="compositionally biased region" description="Basic and acidic residues" evidence="1">
    <location>
        <begin position="52"/>
        <end position="71"/>
    </location>
</feature>
<dbReference type="EMBL" id="JACXVP010000005">
    <property type="protein sequence ID" value="KAG5605227.1"/>
    <property type="molecule type" value="Genomic_DNA"/>
</dbReference>
<comment type="caution">
    <text evidence="2">The sequence shown here is derived from an EMBL/GenBank/DDBJ whole genome shotgun (WGS) entry which is preliminary data.</text>
</comment>
<feature type="region of interest" description="Disordered" evidence="1">
    <location>
        <begin position="52"/>
        <end position="87"/>
    </location>
</feature>